<dbReference type="EC" id="3.4.23.-" evidence="1"/>
<gene>
    <name evidence="1" type="ORF">IQ217_04205</name>
</gene>
<protein>
    <submittedName>
        <fullName evidence="1">Clan AA aspartic protease</fullName>
        <ecNumber evidence="1">3.4.23.-</ecNumber>
    </submittedName>
</protein>
<dbReference type="Proteomes" id="UP000658720">
    <property type="component" value="Unassembled WGS sequence"/>
</dbReference>
<evidence type="ECO:0000313" key="1">
    <source>
        <dbReference type="EMBL" id="MBE9253076.1"/>
    </source>
</evidence>
<organism evidence="1 2">
    <name type="scientific">Synechocystis salina LEGE 00031</name>
    <dbReference type="NCBI Taxonomy" id="1828736"/>
    <lineage>
        <taxon>Bacteria</taxon>
        <taxon>Bacillati</taxon>
        <taxon>Cyanobacteriota</taxon>
        <taxon>Cyanophyceae</taxon>
        <taxon>Synechococcales</taxon>
        <taxon>Merismopediaceae</taxon>
        <taxon>Synechocystis</taxon>
    </lineage>
</organism>
<accession>A0ABR9VPT3</accession>
<comment type="caution">
    <text evidence="1">The sequence shown here is derived from an EMBL/GenBank/DDBJ whole genome shotgun (WGS) entry which is preliminary data.</text>
</comment>
<keyword evidence="2" id="KW-1185">Reference proteome</keyword>
<dbReference type="RefSeq" id="WP_194019020.1">
    <property type="nucleotide sequence ID" value="NZ_JADEVV010000008.1"/>
</dbReference>
<dbReference type="GO" id="GO:0006508">
    <property type="term" value="P:proteolysis"/>
    <property type="evidence" value="ECO:0007669"/>
    <property type="project" value="UniProtKB-KW"/>
</dbReference>
<proteinExistence type="predicted"/>
<sequence length="129" mass="14175">MGLVYANIELINPKEKTLQPMKVNALVDTGAITLCIPEHVVIQLKLEKLEQREVTTADSKKRLVDYVGPIQVRFGNRNCFTGALVLGDAVLLGAVPLEDMDLVISPRSQTIMVNPESPNIPTALVKNIR</sequence>
<dbReference type="GO" id="GO:0008233">
    <property type="term" value="F:peptidase activity"/>
    <property type="evidence" value="ECO:0007669"/>
    <property type="project" value="UniProtKB-KW"/>
</dbReference>
<name>A0ABR9VPT3_9SYNC</name>
<keyword evidence="1" id="KW-0378">Hydrolase</keyword>
<dbReference type="InterPro" id="IPR021109">
    <property type="entry name" value="Peptidase_aspartic_dom_sf"/>
</dbReference>
<dbReference type="NCBIfam" id="TIGR03698">
    <property type="entry name" value="clan_AA_DTGF"/>
    <property type="match status" value="1"/>
</dbReference>
<evidence type="ECO:0000313" key="2">
    <source>
        <dbReference type="Proteomes" id="UP000658720"/>
    </source>
</evidence>
<dbReference type="Gene3D" id="2.40.70.10">
    <property type="entry name" value="Acid Proteases"/>
    <property type="match status" value="1"/>
</dbReference>
<keyword evidence="1" id="KW-0645">Protease</keyword>
<reference evidence="1 2" key="1">
    <citation type="submission" date="2020-10" db="EMBL/GenBank/DDBJ databases">
        <authorList>
            <person name="Castelo-Branco R."/>
            <person name="Eusebio N."/>
            <person name="Adriana R."/>
            <person name="Vieira A."/>
            <person name="Brugerolle De Fraissinette N."/>
            <person name="Rezende De Castro R."/>
            <person name="Schneider M.P."/>
            <person name="Vasconcelos V."/>
            <person name="Leao P.N."/>
        </authorList>
    </citation>
    <scope>NUCLEOTIDE SEQUENCE [LARGE SCALE GENOMIC DNA]</scope>
    <source>
        <strain evidence="1 2">LEGE 00031</strain>
    </source>
</reference>
<dbReference type="EMBL" id="JADEVV010000008">
    <property type="protein sequence ID" value="MBE9253076.1"/>
    <property type="molecule type" value="Genomic_DNA"/>
</dbReference>
<dbReference type="InterPro" id="IPR022274">
    <property type="entry name" value="Peptidase_asp_AF0612"/>
</dbReference>